<dbReference type="Proteomes" id="UP000013827">
    <property type="component" value="Unassembled WGS sequence"/>
</dbReference>
<evidence type="ECO:0000256" key="8">
    <source>
        <dbReference type="PIRSR" id="PIRSR001362-2"/>
    </source>
</evidence>
<sequence length="605" mass="65281">MVHANKSRPAVALLSRGMSTVPLAGEMPRIPPKKRDFAAEVAALKQWWSSDRFAETKRNYTAEDVIKLRGSLQNSFAAGEMSMKLFDTLQLCKQSGGHSRTFGALDPVQVATMAPKLSSIYISGWQSSSTAASSNEPGPDFADYPMDTVPNKCDQLFRAMQHHERRLWEEECRESANPQVPDMMTPIVADGDTGHGGLTAVMKLTKMFVEAGAAGIHFEDQSPGTKKCGHMGGKVLVPTQEHADRLNAARLQADILGTPTLIIARTDAEAATFISSNIDPRDHAFIVGATVSRPLAGTSLDAPTLNATLSLAAEQGLDSEEVTKKWADAAGMCTFPEAVRTAAKASGVAPASMLPFENVVAQGGGIEEMTAAAKAILGDSMPAFDWEAPRAREGYYRLQPGTDMAIARAKAWAPYADLLWMETAKPILSQAEEFAAGVHAAFPGKMLAYNLSPSFNWDAAGMSEQQMEAFTGELGRRGFVWQFITLAGFHADGLMTHKFVEAYAERGMHAYVNMIQRAEREAGVKLLRHQHWSGAELMDEQMRIASGGASSTSAMGAGVTESQFAGKAESADKGAYANQTRIYSSIDEPDYLPNTKRVPSSMDSP</sequence>
<feature type="binding site" evidence="8">
    <location>
        <position position="265"/>
    </location>
    <ligand>
        <name>substrate</name>
    </ligand>
</feature>
<keyword evidence="4" id="KW-0816">Tricarboxylic acid cycle</keyword>
<evidence type="ECO:0000256" key="5">
    <source>
        <dbReference type="ARBA" id="ARBA00023239"/>
    </source>
</evidence>
<dbReference type="EnsemblProtists" id="EOD16263">
    <property type="protein sequence ID" value="EOD16263"/>
    <property type="gene ID" value="EMIHUDRAFT_436528"/>
</dbReference>
<organism evidence="10 11">
    <name type="scientific">Emiliania huxleyi (strain CCMP1516)</name>
    <dbReference type="NCBI Taxonomy" id="280463"/>
    <lineage>
        <taxon>Eukaryota</taxon>
        <taxon>Haptista</taxon>
        <taxon>Haptophyta</taxon>
        <taxon>Prymnesiophyceae</taxon>
        <taxon>Isochrysidales</taxon>
        <taxon>Noelaerhabdaceae</taxon>
        <taxon>Emiliania</taxon>
    </lineage>
</organism>
<evidence type="ECO:0000256" key="2">
    <source>
        <dbReference type="ARBA" id="ARBA00012909"/>
    </source>
</evidence>
<dbReference type="GO" id="GO:0046872">
    <property type="term" value="F:metal ion binding"/>
    <property type="evidence" value="ECO:0007669"/>
    <property type="project" value="UniProtKB-KW"/>
</dbReference>
<dbReference type="SUPFAM" id="SSF51621">
    <property type="entry name" value="Phosphoenolpyruvate/pyruvate domain"/>
    <property type="match status" value="1"/>
</dbReference>
<reference evidence="10" key="2">
    <citation type="submission" date="2024-10" db="UniProtKB">
        <authorList>
            <consortium name="EnsemblProtists"/>
        </authorList>
    </citation>
    <scope>IDENTIFICATION</scope>
</reference>
<dbReference type="Gene3D" id="3.20.20.60">
    <property type="entry name" value="Phosphoenolpyruvate-binding domains"/>
    <property type="match status" value="1"/>
</dbReference>
<accession>A0A0D3IYC8</accession>
<dbReference type="STRING" id="2903.R1C144"/>
<dbReference type="InterPro" id="IPR015813">
    <property type="entry name" value="Pyrv/PenolPyrv_kinase-like_dom"/>
</dbReference>
<dbReference type="PIRSF" id="PIRSF001362">
    <property type="entry name" value="Isocit_lyase"/>
    <property type="match status" value="1"/>
</dbReference>
<evidence type="ECO:0000256" key="7">
    <source>
        <dbReference type="PIRSR" id="PIRSR001362-1"/>
    </source>
</evidence>
<dbReference type="OMA" id="YVSGWQV"/>
<evidence type="ECO:0000256" key="6">
    <source>
        <dbReference type="PIRNR" id="PIRNR001362"/>
    </source>
</evidence>
<dbReference type="GO" id="GO:0006099">
    <property type="term" value="P:tricarboxylic acid cycle"/>
    <property type="evidence" value="ECO:0007669"/>
    <property type="project" value="UniProtKB-KW"/>
</dbReference>
<reference evidence="11" key="1">
    <citation type="journal article" date="2013" name="Nature">
        <title>Pan genome of the phytoplankton Emiliania underpins its global distribution.</title>
        <authorList>
            <person name="Read B.A."/>
            <person name="Kegel J."/>
            <person name="Klute M.J."/>
            <person name="Kuo A."/>
            <person name="Lefebvre S.C."/>
            <person name="Maumus F."/>
            <person name="Mayer C."/>
            <person name="Miller J."/>
            <person name="Monier A."/>
            <person name="Salamov A."/>
            <person name="Young J."/>
            <person name="Aguilar M."/>
            <person name="Claverie J.M."/>
            <person name="Frickenhaus S."/>
            <person name="Gonzalez K."/>
            <person name="Herman E.K."/>
            <person name="Lin Y.C."/>
            <person name="Napier J."/>
            <person name="Ogata H."/>
            <person name="Sarno A.F."/>
            <person name="Shmutz J."/>
            <person name="Schroeder D."/>
            <person name="de Vargas C."/>
            <person name="Verret F."/>
            <person name="von Dassow P."/>
            <person name="Valentin K."/>
            <person name="Van de Peer Y."/>
            <person name="Wheeler G."/>
            <person name="Dacks J.B."/>
            <person name="Delwiche C.F."/>
            <person name="Dyhrman S.T."/>
            <person name="Glockner G."/>
            <person name="John U."/>
            <person name="Richards T."/>
            <person name="Worden A.Z."/>
            <person name="Zhang X."/>
            <person name="Grigoriev I.V."/>
            <person name="Allen A.E."/>
            <person name="Bidle K."/>
            <person name="Borodovsky M."/>
            <person name="Bowler C."/>
            <person name="Brownlee C."/>
            <person name="Cock J.M."/>
            <person name="Elias M."/>
            <person name="Gladyshev V.N."/>
            <person name="Groth M."/>
            <person name="Guda C."/>
            <person name="Hadaegh A."/>
            <person name="Iglesias-Rodriguez M.D."/>
            <person name="Jenkins J."/>
            <person name="Jones B.M."/>
            <person name="Lawson T."/>
            <person name="Leese F."/>
            <person name="Lindquist E."/>
            <person name="Lobanov A."/>
            <person name="Lomsadze A."/>
            <person name="Malik S.B."/>
            <person name="Marsh M.E."/>
            <person name="Mackinder L."/>
            <person name="Mock T."/>
            <person name="Mueller-Roeber B."/>
            <person name="Pagarete A."/>
            <person name="Parker M."/>
            <person name="Probert I."/>
            <person name="Quesneville H."/>
            <person name="Raines C."/>
            <person name="Rensing S.A."/>
            <person name="Riano-Pachon D.M."/>
            <person name="Richier S."/>
            <person name="Rokitta S."/>
            <person name="Shiraiwa Y."/>
            <person name="Soanes D.M."/>
            <person name="van der Giezen M."/>
            <person name="Wahlund T.M."/>
            <person name="Williams B."/>
            <person name="Wilson W."/>
            <person name="Wolfe G."/>
            <person name="Wurch L.L."/>
        </authorList>
    </citation>
    <scope>NUCLEOTIDE SEQUENCE</scope>
</reference>
<feature type="active site" description="Proton acceptor" evidence="7">
    <location>
        <position position="228"/>
    </location>
</feature>
<comment type="pathway">
    <text evidence="1">Carbohydrate metabolism; glyoxylate cycle; (S)-malate from isocitrate: step 1/2.</text>
</comment>
<dbReference type="InterPro" id="IPR039556">
    <property type="entry name" value="ICL/PEPM"/>
</dbReference>
<dbReference type="GO" id="GO:0006097">
    <property type="term" value="P:glyoxylate cycle"/>
    <property type="evidence" value="ECO:0007669"/>
    <property type="project" value="UniProtKB-KW"/>
</dbReference>
<feature type="binding site" evidence="8">
    <location>
        <begin position="123"/>
        <end position="125"/>
    </location>
    <ligand>
        <name>substrate</name>
    </ligand>
</feature>
<dbReference type="PROSITE" id="PS00161">
    <property type="entry name" value="ISOCITRATE_LYASE"/>
    <property type="match status" value="1"/>
</dbReference>
<dbReference type="Gene3D" id="1.10.10.850">
    <property type="match status" value="1"/>
</dbReference>
<dbReference type="GO" id="GO:0004451">
    <property type="term" value="F:isocitrate lyase activity"/>
    <property type="evidence" value="ECO:0007669"/>
    <property type="project" value="InterPro"/>
</dbReference>
<dbReference type="InterPro" id="IPR006254">
    <property type="entry name" value="Isocitrate_lyase"/>
</dbReference>
<dbReference type="KEGG" id="ehx:EMIHUDRAFT_436528"/>
<dbReference type="HOGENOM" id="CLU_019214_2_2_1"/>
<keyword evidence="3" id="KW-0329">Glyoxylate bypass</keyword>
<comment type="similarity">
    <text evidence="6">Belongs to the isocitrate lyase/PEP mutase superfamily. Isocitrate lyase family.</text>
</comment>
<feature type="binding site" evidence="8">
    <location>
        <begin position="229"/>
        <end position="230"/>
    </location>
    <ligand>
        <name>substrate</name>
    </ligand>
</feature>
<dbReference type="eggNOG" id="KOG1260">
    <property type="taxonomic scope" value="Eukaryota"/>
</dbReference>
<evidence type="ECO:0000313" key="10">
    <source>
        <dbReference type="EnsemblProtists" id="EOD16263"/>
    </source>
</evidence>
<feature type="binding site" evidence="8">
    <location>
        <position position="485"/>
    </location>
    <ligand>
        <name>substrate</name>
    </ligand>
</feature>
<comment type="cofactor">
    <cofactor evidence="9">
        <name>Mg(2+)</name>
        <dbReference type="ChEBI" id="CHEBI:18420"/>
    </cofactor>
    <text evidence="9">Can also use Mn(2+) ion.</text>
</comment>
<dbReference type="AlphaFoldDB" id="A0A0D3IYC8"/>
<protein>
    <recommendedName>
        <fullName evidence="2 6">Isocitrate lyase</fullName>
    </recommendedName>
</protein>
<evidence type="ECO:0000256" key="4">
    <source>
        <dbReference type="ARBA" id="ARBA00022532"/>
    </source>
</evidence>
<name>A0A0D3IYC8_EMIH1</name>
<keyword evidence="11" id="KW-1185">Reference proteome</keyword>
<dbReference type="InterPro" id="IPR018523">
    <property type="entry name" value="Isocitrate_lyase_ph_CS"/>
</dbReference>
<dbReference type="RefSeq" id="XP_005768692.1">
    <property type="nucleotide sequence ID" value="XM_005768635.1"/>
</dbReference>
<dbReference type="PaxDb" id="2903-EOD16263"/>
<dbReference type="Pfam" id="PF00463">
    <property type="entry name" value="ICL"/>
    <property type="match status" value="1"/>
</dbReference>
<evidence type="ECO:0000256" key="1">
    <source>
        <dbReference type="ARBA" id="ARBA00004793"/>
    </source>
</evidence>
<evidence type="ECO:0000313" key="11">
    <source>
        <dbReference type="Proteomes" id="UP000013827"/>
    </source>
</evidence>
<feature type="binding site" evidence="8">
    <location>
        <begin position="450"/>
        <end position="454"/>
    </location>
    <ligand>
        <name>substrate</name>
    </ligand>
</feature>
<dbReference type="CDD" id="cd00377">
    <property type="entry name" value="ICL_PEPM"/>
    <property type="match status" value="1"/>
</dbReference>
<proteinExistence type="inferred from homology"/>
<feature type="binding site" evidence="9">
    <location>
        <position position="190"/>
    </location>
    <ligand>
        <name>Mg(2+)</name>
        <dbReference type="ChEBI" id="CHEBI:18420"/>
    </ligand>
</feature>
<keyword evidence="5 6" id="KW-0456">Lyase</keyword>
<dbReference type="PANTHER" id="PTHR21631">
    <property type="entry name" value="ISOCITRATE LYASE/MALATE SYNTHASE"/>
    <property type="match status" value="1"/>
</dbReference>
<keyword evidence="9" id="KW-0460">Magnesium</keyword>
<dbReference type="NCBIfam" id="TIGR01346">
    <property type="entry name" value="isocit_lyase"/>
    <property type="match status" value="1"/>
</dbReference>
<evidence type="ECO:0000256" key="3">
    <source>
        <dbReference type="ARBA" id="ARBA00022435"/>
    </source>
</evidence>
<evidence type="ECO:0000256" key="9">
    <source>
        <dbReference type="PIRSR" id="PIRSR001362-3"/>
    </source>
</evidence>
<keyword evidence="9" id="KW-0479">Metal-binding</keyword>
<dbReference type="InterPro" id="IPR040442">
    <property type="entry name" value="Pyrv_kinase-like_dom_sf"/>
</dbReference>
<dbReference type="GeneID" id="17262412"/>
<dbReference type="PANTHER" id="PTHR21631:SF3">
    <property type="entry name" value="BIFUNCTIONAL GLYOXYLATE CYCLE PROTEIN"/>
    <property type="match status" value="1"/>
</dbReference>